<dbReference type="AlphaFoldDB" id="A0AAW8EV03"/>
<protein>
    <recommendedName>
        <fullName evidence="3">Glycosyl transferase family WbsX</fullName>
    </recommendedName>
</protein>
<name>A0AAW8EV03_9MICO</name>
<dbReference type="RefSeq" id="WP_307292995.1">
    <property type="nucleotide sequence ID" value="NZ_JAUSXV010000001.1"/>
</dbReference>
<proteinExistence type="predicted"/>
<evidence type="ECO:0000313" key="2">
    <source>
        <dbReference type="Proteomes" id="UP001244427"/>
    </source>
</evidence>
<dbReference type="PANTHER" id="PTHR41244:SF1">
    <property type="entry name" value="GLYCOSYLTRANSFERASE"/>
    <property type="match status" value="1"/>
</dbReference>
<dbReference type="EMBL" id="JAUSXV010000001">
    <property type="protein sequence ID" value="MDQ0646217.1"/>
    <property type="molecule type" value="Genomic_DNA"/>
</dbReference>
<comment type="caution">
    <text evidence="1">The sequence shown here is derived from an EMBL/GenBank/DDBJ whole genome shotgun (WGS) entry which is preliminary data.</text>
</comment>
<evidence type="ECO:0000313" key="1">
    <source>
        <dbReference type="EMBL" id="MDQ0646217.1"/>
    </source>
</evidence>
<accession>A0AAW8EV03</accession>
<keyword evidence="2" id="KW-1185">Reference proteome</keyword>
<dbReference type="PANTHER" id="PTHR41244">
    <property type="entry name" value="RHAMNAN SYNTHESIS F"/>
    <property type="match status" value="1"/>
</dbReference>
<sequence>MTRPQILAYYFPNWHRDSRNCVWFGDGWTEWDLLRAAQPRFDGHRQPREPALGYRDEADPVEAAIDIDLASAHGVDGFLVDFYWYEDGAYLSRALDDGLLQATNIGDIKFALMWANHDLVDIFPSERPGANHRTLRTGALTREEFERFGHAVVEKYFTHASYLTVDGAPWLSIYQIGSLVEGLGGIDETVDALDWLRALARKHGFPGVHLDAVVWGFGVLPRAVTLESPEQLLSALRFQSASSYIWIHHDDLRTHPFPIGDTNRLRSAAFDEYERYASTLSLPFYPNVTVGWDPSPRTEQAVQHVHDEYPWNPIFDATPEEFVDGLEAARDFLVRHDPPSPIVTVNAWNEWTEGSALLPDTTHGHSYLEAIRSVFGLRGGVKRPDR</sequence>
<reference evidence="1 2" key="1">
    <citation type="submission" date="2023-07" db="EMBL/GenBank/DDBJ databases">
        <title>Comparative genomics of wheat-associated soil bacteria to identify genetic determinants of phenazine resistance.</title>
        <authorList>
            <person name="Mouncey N."/>
        </authorList>
    </citation>
    <scope>NUCLEOTIDE SEQUENCE [LARGE SCALE GENOMIC DNA]</scope>
    <source>
        <strain evidence="1 2">W4I9-1</strain>
    </source>
</reference>
<dbReference type="Proteomes" id="UP001244427">
    <property type="component" value="Unassembled WGS sequence"/>
</dbReference>
<gene>
    <name evidence="1" type="ORF">QFZ53_000413</name>
</gene>
<dbReference type="InterPro" id="IPR032719">
    <property type="entry name" value="WbsX"/>
</dbReference>
<evidence type="ECO:0008006" key="3">
    <source>
        <dbReference type="Google" id="ProtNLM"/>
    </source>
</evidence>
<organism evidence="1 2">
    <name type="scientific">Microbacterium natoriense</name>
    <dbReference type="NCBI Taxonomy" id="284570"/>
    <lineage>
        <taxon>Bacteria</taxon>
        <taxon>Bacillati</taxon>
        <taxon>Actinomycetota</taxon>
        <taxon>Actinomycetes</taxon>
        <taxon>Micrococcales</taxon>
        <taxon>Microbacteriaceae</taxon>
        <taxon>Microbacterium</taxon>
    </lineage>
</organism>
<dbReference type="Pfam" id="PF14307">
    <property type="entry name" value="Glyco_tran_WbsX"/>
    <property type="match status" value="1"/>
</dbReference>
<dbReference type="Gene3D" id="3.20.20.80">
    <property type="entry name" value="Glycosidases"/>
    <property type="match status" value="1"/>
</dbReference>